<protein>
    <recommendedName>
        <fullName evidence="3">Rna-directed dna polymerase from mobile element jockey-like</fullName>
    </recommendedName>
</protein>
<gene>
    <name evidence="1" type="ORF">GRJ2_000521500</name>
</gene>
<evidence type="ECO:0000313" key="2">
    <source>
        <dbReference type="Proteomes" id="UP001623348"/>
    </source>
</evidence>
<organism evidence="1 2">
    <name type="scientific">Grus japonensis</name>
    <name type="common">Japanese crane</name>
    <name type="synonym">Red-crowned crane</name>
    <dbReference type="NCBI Taxonomy" id="30415"/>
    <lineage>
        <taxon>Eukaryota</taxon>
        <taxon>Metazoa</taxon>
        <taxon>Chordata</taxon>
        <taxon>Craniata</taxon>
        <taxon>Vertebrata</taxon>
        <taxon>Euteleostomi</taxon>
        <taxon>Archelosauria</taxon>
        <taxon>Archosauria</taxon>
        <taxon>Dinosauria</taxon>
        <taxon>Saurischia</taxon>
        <taxon>Theropoda</taxon>
        <taxon>Coelurosauria</taxon>
        <taxon>Aves</taxon>
        <taxon>Neognathae</taxon>
        <taxon>Neoaves</taxon>
        <taxon>Gruiformes</taxon>
        <taxon>Gruidae</taxon>
        <taxon>Grus</taxon>
    </lineage>
</organism>
<evidence type="ECO:0008006" key="3">
    <source>
        <dbReference type="Google" id="ProtNLM"/>
    </source>
</evidence>
<evidence type="ECO:0000313" key="1">
    <source>
        <dbReference type="EMBL" id="GAB0180562.1"/>
    </source>
</evidence>
<dbReference type="InterPro" id="IPR036691">
    <property type="entry name" value="Endo/exonu/phosph_ase_sf"/>
</dbReference>
<dbReference type="EMBL" id="BAAFJT010000001">
    <property type="protein sequence ID" value="GAB0180562.1"/>
    <property type="molecule type" value="Genomic_DNA"/>
</dbReference>
<proteinExistence type="predicted"/>
<accession>A0ABC9W8Q5</accession>
<dbReference type="Gene3D" id="3.60.10.10">
    <property type="entry name" value="Endonuclease/exonuclease/phosphatase"/>
    <property type="match status" value="1"/>
</dbReference>
<dbReference type="AlphaFoldDB" id="A0ABC9W8Q5"/>
<reference evidence="1 2" key="1">
    <citation type="submission" date="2024-06" db="EMBL/GenBank/DDBJ databases">
        <title>The draft genome of Grus japonensis, version 3.</title>
        <authorList>
            <person name="Nabeshima K."/>
            <person name="Suzuki S."/>
            <person name="Onuma M."/>
        </authorList>
    </citation>
    <scope>NUCLEOTIDE SEQUENCE [LARGE SCALE GENOMIC DNA]</scope>
    <source>
        <strain evidence="1 2">451A</strain>
    </source>
</reference>
<keyword evidence="2" id="KW-1185">Reference proteome</keyword>
<sequence>MITAAKAALEFHIPHQPLLVGENKVQYGICPCWLLCHLEKEVINAFQEPPVRIQGLTGNVQFDHYGRRVNYTMDVFELKNTGPRKAPDQEEQVDEALYRQIEEASYSQALVIMGDFKHPSTCWRDNSAGHKQSRGFLESIDDNFLLQVIEEPMRKGPLLDLLLTNKEGLVGDVKVKGSLGCSDHEVVEFRSLRAGRRVKKCTTSKFADDTKLGGVADRPGCHAALQRDLDRLEKWANRNLMKFNKEKCKVLHQGRNNPRKQYMQMATQLESSLAEKALEVLVDSQIEHETATGPCSKEG</sequence>
<dbReference type="Proteomes" id="UP001623348">
    <property type="component" value="Unassembled WGS sequence"/>
</dbReference>
<name>A0ABC9W8Q5_GRUJA</name>
<dbReference type="PANTHER" id="PTHR33395:SF22">
    <property type="entry name" value="REVERSE TRANSCRIPTASE DOMAIN-CONTAINING PROTEIN"/>
    <property type="match status" value="1"/>
</dbReference>
<comment type="caution">
    <text evidence="1">The sequence shown here is derived from an EMBL/GenBank/DDBJ whole genome shotgun (WGS) entry which is preliminary data.</text>
</comment>
<dbReference type="PANTHER" id="PTHR33395">
    <property type="entry name" value="TRANSCRIPTASE, PUTATIVE-RELATED-RELATED"/>
    <property type="match status" value="1"/>
</dbReference>